<feature type="domain" description="DNA-directed RNA polymerase insert" evidence="4">
    <location>
        <begin position="189"/>
        <end position="287"/>
    </location>
</feature>
<dbReference type="InterPro" id="IPR036643">
    <property type="entry name" value="RNApol_insert_sf"/>
</dbReference>
<dbReference type="InterPro" id="IPR011262">
    <property type="entry name" value="DNA-dir_RNA_pol_insert"/>
</dbReference>
<keyword evidence="6" id="KW-1185">Reference proteome</keyword>
<dbReference type="Gene3D" id="3.30.1360.10">
    <property type="entry name" value="RNA polymerase, RBP11-like subunit"/>
    <property type="match status" value="1"/>
</dbReference>
<feature type="chain" id="PRO_5012636385" evidence="3">
    <location>
        <begin position="26"/>
        <end position="506"/>
    </location>
</feature>
<reference evidence="5 6" key="1">
    <citation type="journal article" date="2012" name="Nucleic Acids Res.">
        <title>Sequencing of the smallest Apicomplexan genome from the human pathogen Babesia microti.</title>
        <authorList>
            <person name="Cornillot E."/>
            <person name="Hadj-Kaddour K."/>
            <person name="Dassouli A."/>
            <person name="Noel B."/>
            <person name="Ranwez V."/>
            <person name="Vacherie B."/>
            <person name="Augagneur Y."/>
            <person name="Bres V."/>
            <person name="Duclos A."/>
            <person name="Randazzo S."/>
            <person name="Carcy B."/>
            <person name="Debierre-Grockiego F."/>
            <person name="Delbecq S."/>
            <person name="Moubri-Menage K."/>
            <person name="Shams-Eldin H."/>
            <person name="Usmani-Brown S."/>
            <person name="Bringaud F."/>
            <person name="Wincker P."/>
            <person name="Vivares C.P."/>
            <person name="Schwarz R.T."/>
            <person name="Schetters T.P."/>
            <person name="Krause P.J."/>
            <person name="Gorenflot A."/>
            <person name="Berry V."/>
            <person name="Barbe V."/>
            <person name="Ben Mamoun C."/>
        </authorList>
    </citation>
    <scope>NUCLEOTIDE SEQUENCE [LARGE SCALE GENOMIC DNA]</scope>
    <source>
        <strain evidence="5 6">RI</strain>
    </source>
</reference>
<evidence type="ECO:0000259" key="4">
    <source>
        <dbReference type="Pfam" id="PF01000"/>
    </source>
</evidence>
<keyword evidence="5" id="KW-0548">Nucleotidyltransferase</keyword>
<dbReference type="Proteomes" id="UP000002899">
    <property type="component" value="Chromosome I"/>
</dbReference>
<feature type="signal peptide" evidence="3">
    <location>
        <begin position="1"/>
        <end position="25"/>
    </location>
</feature>
<keyword evidence="3" id="KW-0732">Signal</keyword>
<dbReference type="Gene3D" id="2.170.120.12">
    <property type="entry name" value="DNA-directed RNA polymerase, insert domain"/>
    <property type="match status" value="1"/>
</dbReference>
<reference evidence="5 6" key="2">
    <citation type="journal article" date="2013" name="PLoS ONE">
        <title>Whole genome mapping and re-organization of the nuclear and mitochondrial genomes of Babesia microti isolates.</title>
        <authorList>
            <person name="Cornillot E."/>
            <person name="Dassouli A."/>
            <person name="Garg A."/>
            <person name="Pachikara N."/>
            <person name="Randazzo S."/>
            <person name="Depoix D."/>
            <person name="Carcy B."/>
            <person name="Delbecq S."/>
            <person name="Frutos R."/>
            <person name="Silva J.C."/>
            <person name="Sutton R."/>
            <person name="Krause P.J."/>
            <person name="Mamoun C.B."/>
        </authorList>
    </citation>
    <scope>NUCLEOTIDE SEQUENCE [LARGE SCALE GENOMIC DNA]</scope>
    <source>
        <strain evidence="5 6">RI</strain>
    </source>
</reference>
<sequence length="506" mass="60287">MSIRQCRLLIFLHTILNFYIQYTYTFTCANNCRLNTPYYKNILYRNKKTCRLYEKQSNFPYGELPPLETDDYRPWSMDAIEDLKPKEDYIPRHYTLKEIEEFFIKHNKNVRKNVKKVSMSEYSKFTGSNIKSYGFKIKQIQPLRHHRGKIFTFYYLHSLHTDVMARLMNAFHRIVHRFTGGGRATALRIPGLVNECYNVVGLREDYFDLCNNLRNVILRNVPASATFEKPLIGKFRIKGPMIVVAGHMKFDESSSENAKNVEIINKNQYICTLSPNSYLAMDVKIEYMDRYVMTEYGPESINRDITDDGFIHFNSEVKPVEIFGYSGERRGLNMDILTEFVTLQLHTDGTITPRMVLIRAASFMRHWVQQSLKAIHTDFGYDVYAIRDEQNKDIEEYTNPEMYTNVPWNPYRRPREKVMQKVKWFYRNDVLRQYRIDPESKIAKQEQYEKWKKLLETKPDTIMDNICIQEQIKKNREQFFREFENVPHWVFQDPLGPGDISQKKIF</sequence>
<dbReference type="Pfam" id="PF01000">
    <property type="entry name" value="RNA_pol_A_bac"/>
    <property type="match status" value="1"/>
</dbReference>
<evidence type="ECO:0000256" key="2">
    <source>
        <dbReference type="ARBA" id="ARBA00023163"/>
    </source>
</evidence>
<dbReference type="SUPFAM" id="SSF55257">
    <property type="entry name" value="RBP11-like subunits of RNA polymerase"/>
    <property type="match status" value="1"/>
</dbReference>
<dbReference type="RefSeq" id="XP_021337297.1">
    <property type="nucleotide sequence ID" value="XM_021481571.1"/>
</dbReference>
<dbReference type="GO" id="GO:0000428">
    <property type="term" value="C:DNA-directed RNA polymerase complex"/>
    <property type="evidence" value="ECO:0007669"/>
    <property type="project" value="UniProtKB-KW"/>
</dbReference>
<dbReference type="GeneID" id="24423201"/>
<proteinExistence type="predicted"/>
<accession>A0A1N6LWE7</accession>
<reference evidence="5 6" key="3">
    <citation type="journal article" date="2016" name="Sci. Rep.">
        <title>Genome-wide diversity and gene expression profiling of Babesia microti isolates identify polymorphic genes that mediate host-pathogen interactions.</title>
        <authorList>
            <person name="Silva J.C."/>
            <person name="Cornillot E."/>
            <person name="McCracken C."/>
            <person name="Usmani-Brown S."/>
            <person name="Dwivedi A."/>
            <person name="Ifeonu O.O."/>
            <person name="Crabtree J."/>
            <person name="Gotia H.T."/>
            <person name="Virji A.Z."/>
            <person name="Reynes C."/>
            <person name="Colinge J."/>
            <person name="Kumar V."/>
            <person name="Lawres L."/>
            <person name="Pazzi J.E."/>
            <person name="Pablo J.V."/>
            <person name="Hung C."/>
            <person name="Brancato J."/>
            <person name="Kumari P."/>
            <person name="Orvis J."/>
            <person name="Tretina K."/>
            <person name="Chibucos M."/>
            <person name="Ott S."/>
            <person name="Sadzewicz L."/>
            <person name="Sengamalay N."/>
            <person name="Shetty A.C."/>
            <person name="Su Q."/>
            <person name="Tallon L."/>
            <person name="Fraser C.M."/>
            <person name="Frutos R."/>
            <person name="Molina D.M."/>
            <person name="Krause P.J."/>
            <person name="Ben Mamoun C."/>
        </authorList>
    </citation>
    <scope>NUCLEOTIDE SEQUENCE [LARGE SCALE GENOMIC DNA]</scope>
    <source>
        <strain evidence="5 6">RI</strain>
    </source>
</reference>
<dbReference type="KEGG" id="bmic:BMR1_01G00605"/>
<evidence type="ECO:0000256" key="1">
    <source>
        <dbReference type="ARBA" id="ARBA00022478"/>
    </source>
</evidence>
<keyword evidence="5" id="KW-0808">Transferase</keyword>
<protein>
    <submittedName>
        <fullName evidence="5">DNA-directed RNA polymerase subunit alpha</fullName>
        <ecNumber evidence="5">2.7.7.6</ecNumber>
    </submittedName>
</protein>
<dbReference type="AlphaFoldDB" id="A0A1N6LWE7"/>
<dbReference type="EC" id="2.7.7.6" evidence="5"/>
<dbReference type="OrthoDB" id="360088at2759"/>
<keyword evidence="2" id="KW-0804">Transcription</keyword>
<dbReference type="SUPFAM" id="SSF56553">
    <property type="entry name" value="Insert subdomain of RNA polymerase alpha subunit"/>
    <property type="match status" value="1"/>
</dbReference>
<gene>
    <name evidence="5" type="ORF">BMR1_01G00605</name>
</gene>
<dbReference type="GO" id="GO:0003899">
    <property type="term" value="F:DNA-directed RNA polymerase activity"/>
    <property type="evidence" value="ECO:0007669"/>
    <property type="project" value="UniProtKB-EC"/>
</dbReference>
<dbReference type="GO" id="GO:0006351">
    <property type="term" value="P:DNA-templated transcription"/>
    <property type="evidence" value="ECO:0007669"/>
    <property type="project" value="InterPro"/>
</dbReference>
<dbReference type="GO" id="GO:0046983">
    <property type="term" value="F:protein dimerization activity"/>
    <property type="evidence" value="ECO:0007669"/>
    <property type="project" value="InterPro"/>
</dbReference>
<keyword evidence="1 5" id="KW-0240">DNA-directed RNA polymerase</keyword>
<organism evidence="5 6">
    <name type="scientific">Babesia microti (strain RI)</name>
    <dbReference type="NCBI Taxonomy" id="1133968"/>
    <lineage>
        <taxon>Eukaryota</taxon>
        <taxon>Sar</taxon>
        <taxon>Alveolata</taxon>
        <taxon>Apicomplexa</taxon>
        <taxon>Aconoidasida</taxon>
        <taxon>Piroplasmida</taxon>
        <taxon>Babesiidae</taxon>
        <taxon>Babesia</taxon>
    </lineage>
</organism>
<name>A0A1N6LWE7_BABMR</name>
<evidence type="ECO:0000256" key="3">
    <source>
        <dbReference type="SAM" id="SignalP"/>
    </source>
</evidence>
<evidence type="ECO:0000313" key="6">
    <source>
        <dbReference type="Proteomes" id="UP000002899"/>
    </source>
</evidence>
<evidence type="ECO:0000313" key="5">
    <source>
        <dbReference type="EMBL" id="SIO73189.1"/>
    </source>
</evidence>
<dbReference type="InterPro" id="IPR036603">
    <property type="entry name" value="RBP11-like"/>
</dbReference>
<dbReference type="EMBL" id="FO082871">
    <property type="protein sequence ID" value="SIO73189.1"/>
    <property type="molecule type" value="Genomic_DNA"/>
</dbReference>
<dbReference type="VEuPathDB" id="PiroplasmaDB:BMR1_01G00605"/>